<evidence type="ECO:0000313" key="4">
    <source>
        <dbReference type="EMBL" id="TFB88239.1"/>
    </source>
</evidence>
<comment type="caution">
    <text evidence="4">The sequence shown here is derived from an EMBL/GenBank/DDBJ whole genome shotgun (WGS) entry which is preliminary data.</text>
</comment>
<feature type="domain" description="DNA primase/polymerase bifunctional N-terminal" evidence="3">
    <location>
        <begin position="58"/>
        <end position="240"/>
    </location>
</feature>
<feature type="region of interest" description="Disordered" evidence="1">
    <location>
        <begin position="306"/>
        <end position="337"/>
    </location>
</feature>
<reference evidence="4 5" key="1">
    <citation type="submission" date="2019-03" db="EMBL/GenBank/DDBJ databases">
        <title>Genomics of glacier-inhabiting Cryobacterium strains.</title>
        <authorList>
            <person name="Liu Q."/>
            <person name="Xin Y.-H."/>
        </authorList>
    </citation>
    <scope>NUCLEOTIDE SEQUENCE [LARGE SCALE GENOMIC DNA]</scope>
    <source>
        <strain evidence="4 5">MDB2-B</strain>
    </source>
</reference>
<sequence length="337" mass="35422">MLPLPRRAAWHDERTSVSAIAIAWQSGGKVIDVSTKPHLMGIAGVLLATSRLPARDAALAFAEAGIPIFPCARNGKRPLTAAGFHDSSCDFGQVRAWWERWPGANLGMPTGSRSGIDVVDIDVTSTDSGFAAFERASVAGLVDGELARVRTPSGGMHVYFPASETRPQRCWQAAAAHIDFRGTGGYVVVPPSTLSTNNERTSYRLFSLSAADAKAVDAVALRTLIDPRATRTARPAPATTSEPSRLARWVGKLQEGERNRGLFWAACRLTEAGFATAAVEAALAPAAQTAGLPEWEITATISSASRKVAAGHPSGPGAPECGRTASGSRRGDAPCLP</sequence>
<dbReference type="SMART" id="SM00942">
    <property type="entry name" value="PriCT_1"/>
    <property type="match status" value="1"/>
</dbReference>
<protein>
    <submittedName>
        <fullName evidence="4">Bifunctional DNA primase/polymerase</fullName>
    </submittedName>
</protein>
<feature type="domain" description="Primase C-terminal 1" evidence="2">
    <location>
        <begin position="247"/>
        <end position="310"/>
    </location>
</feature>
<dbReference type="CDD" id="cd04859">
    <property type="entry name" value="Prim_Pol"/>
    <property type="match status" value="1"/>
</dbReference>
<dbReference type="Pfam" id="PF09250">
    <property type="entry name" value="Prim-Pol"/>
    <property type="match status" value="1"/>
</dbReference>
<accession>A0ABY2IEB9</accession>
<dbReference type="InterPro" id="IPR015330">
    <property type="entry name" value="DNA_primase/pol_bifunc_N"/>
</dbReference>
<evidence type="ECO:0000259" key="2">
    <source>
        <dbReference type="SMART" id="SM00942"/>
    </source>
</evidence>
<organism evidence="4 5">
    <name type="scientific">Cryobacterium algoricola</name>
    <dbReference type="NCBI Taxonomy" id="1259183"/>
    <lineage>
        <taxon>Bacteria</taxon>
        <taxon>Bacillati</taxon>
        <taxon>Actinomycetota</taxon>
        <taxon>Actinomycetes</taxon>
        <taxon>Micrococcales</taxon>
        <taxon>Microbacteriaceae</taxon>
        <taxon>Cryobacterium</taxon>
    </lineage>
</organism>
<dbReference type="EMBL" id="SOFG01000009">
    <property type="protein sequence ID" value="TFB88239.1"/>
    <property type="molecule type" value="Genomic_DNA"/>
</dbReference>
<evidence type="ECO:0000313" key="5">
    <source>
        <dbReference type="Proteomes" id="UP000297608"/>
    </source>
</evidence>
<evidence type="ECO:0000256" key="1">
    <source>
        <dbReference type="SAM" id="MobiDB-lite"/>
    </source>
</evidence>
<evidence type="ECO:0000259" key="3">
    <source>
        <dbReference type="SMART" id="SM00943"/>
    </source>
</evidence>
<name>A0ABY2IEB9_9MICO</name>
<dbReference type="SMART" id="SM00943">
    <property type="entry name" value="Prim-Pol"/>
    <property type="match status" value="1"/>
</dbReference>
<dbReference type="Proteomes" id="UP000297608">
    <property type="component" value="Unassembled WGS sequence"/>
</dbReference>
<dbReference type="InterPro" id="IPR014820">
    <property type="entry name" value="PriCT_1"/>
</dbReference>
<proteinExistence type="predicted"/>
<dbReference type="SUPFAM" id="SSF56747">
    <property type="entry name" value="Prim-pol domain"/>
    <property type="match status" value="1"/>
</dbReference>
<gene>
    <name evidence="4" type="ORF">E3O44_06085</name>
</gene>
<keyword evidence="5" id="KW-1185">Reference proteome</keyword>